<feature type="active site" evidence="5">
    <location>
        <position position="84"/>
    </location>
</feature>
<dbReference type="GO" id="GO:0006633">
    <property type="term" value="P:fatty acid biosynthetic process"/>
    <property type="evidence" value="ECO:0007669"/>
    <property type="project" value="TreeGrafter"/>
</dbReference>
<dbReference type="RefSeq" id="WP_328858950.1">
    <property type="nucleotide sequence ID" value="NZ_CP108021.1"/>
</dbReference>
<dbReference type="GO" id="GO:0004314">
    <property type="term" value="F:[acyl-carrier-protein] S-malonyltransferase activity"/>
    <property type="evidence" value="ECO:0007669"/>
    <property type="project" value="UniProtKB-EC"/>
</dbReference>
<dbReference type="AlphaFoldDB" id="A0AAU4K7N8"/>
<keyword evidence="8" id="KW-1185">Reference proteome</keyword>
<sequence>MTTLLMFPGQGSQRVGMGADVMEEHGDLVETASDITGFDIAEVCGSRELMGDTRFLQPALFVAEYLDYRAHWSHLDDVVMAGHSLGELVALCAAGAFGFEVGVELVATRARLMSEVRGGRMAAIMQIDADVVRGVVDDEFPDIDIANHNGYGQLVVSGPDDSVDALCDRVDDLDGLATTLAVSGAFHSRYMRGPAARFALVAQSHPMTAPDVPVVANATADFYGADGDLVDLMTRQLYSPVRWTESIETAVEAGVDTFVEVAPGKVLSRIVERMRVRRGWRADIVTGDAHAA</sequence>
<evidence type="ECO:0000256" key="4">
    <source>
        <dbReference type="PIRNR" id="PIRNR000446"/>
    </source>
</evidence>
<dbReference type="KEGG" id="whr:OG579_09655"/>
<dbReference type="GO" id="GO:0005829">
    <property type="term" value="C:cytosol"/>
    <property type="evidence" value="ECO:0007669"/>
    <property type="project" value="TreeGrafter"/>
</dbReference>
<dbReference type="SMART" id="SM00827">
    <property type="entry name" value="PKS_AT"/>
    <property type="match status" value="1"/>
</dbReference>
<dbReference type="Gene3D" id="3.30.70.250">
    <property type="entry name" value="Malonyl-CoA ACP transacylase, ACP-binding"/>
    <property type="match status" value="1"/>
</dbReference>
<evidence type="ECO:0000256" key="3">
    <source>
        <dbReference type="ARBA" id="ARBA00048462"/>
    </source>
</evidence>
<dbReference type="InterPro" id="IPR014043">
    <property type="entry name" value="Acyl_transferase_dom"/>
</dbReference>
<dbReference type="InterPro" id="IPR024925">
    <property type="entry name" value="Malonyl_CoA-ACP_transAc"/>
</dbReference>
<comment type="catalytic activity">
    <reaction evidence="3 4">
        <text>holo-[ACP] + malonyl-CoA = malonyl-[ACP] + CoA</text>
        <dbReference type="Rhea" id="RHEA:41792"/>
        <dbReference type="Rhea" id="RHEA-COMP:9623"/>
        <dbReference type="Rhea" id="RHEA-COMP:9685"/>
        <dbReference type="ChEBI" id="CHEBI:57287"/>
        <dbReference type="ChEBI" id="CHEBI:57384"/>
        <dbReference type="ChEBI" id="CHEBI:64479"/>
        <dbReference type="ChEBI" id="CHEBI:78449"/>
        <dbReference type="EC" id="2.3.1.39"/>
    </reaction>
</comment>
<gene>
    <name evidence="7" type="ORF">OG579_09655</name>
</gene>
<keyword evidence="2 4" id="KW-0012">Acyltransferase</keyword>
<evidence type="ECO:0000259" key="6">
    <source>
        <dbReference type="SMART" id="SM00827"/>
    </source>
</evidence>
<accession>A0AAU4K7N8</accession>
<dbReference type="InterPro" id="IPR001227">
    <property type="entry name" value="Ac_transferase_dom_sf"/>
</dbReference>
<feature type="domain" description="Malonyl-CoA:ACP transacylase (MAT)" evidence="6">
    <location>
        <begin position="6"/>
        <end position="280"/>
    </location>
</feature>
<evidence type="ECO:0000313" key="8">
    <source>
        <dbReference type="Proteomes" id="UP001432128"/>
    </source>
</evidence>
<keyword evidence="1 4" id="KW-0808">Transferase</keyword>
<evidence type="ECO:0000313" key="7">
    <source>
        <dbReference type="EMBL" id="WUM22007.1"/>
    </source>
</evidence>
<dbReference type="PANTHER" id="PTHR42681:SF1">
    <property type="entry name" value="MALONYL-COA-ACYL CARRIER PROTEIN TRANSACYLASE, MITOCHONDRIAL"/>
    <property type="match status" value="1"/>
</dbReference>
<evidence type="ECO:0000256" key="2">
    <source>
        <dbReference type="ARBA" id="ARBA00023315"/>
    </source>
</evidence>
<protein>
    <recommendedName>
        <fullName evidence="4">Malonyl CoA-acyl carrier protein transacylase</fullName>
        <ecNumber evidence="4">2.3.1.39</ecNumber>
    </recommendedName>
</protein>
<reference evidence="7 8" key="1">
    <citation type="submission" date="2022-10" db="EMBL/GenBank/DDBJ databases">
        <title>The complete genomes of actinobacterial strains from the NBC collection.</title>
        <authorList>
            <person name="Joergensen T.S."/>
            <person name="Alvarez Arevalo M."/>
            <person name="Sterndorff E.B."/>
            <person name="Faurdal D."/>
            <person name="Vuksanovic O."/>
            <person name="Mourched A.-S."/>
            <person name="Charusanti P."/>
            <person name="Shaw S."/>
            <person name="Blin K."/>
            <person name="Weber T."/>
        </authorList>
    </citation>
    <scope>NUCLEOTIDE SEQUENCE [LARGE SCALE GENOMIC DNA]</scope>
    <source>
        <strain evidence="7 8">NBC_00319</strain>
    </source>
</reference>
<dbReference type="PANTHER" id="PTHR42681">
    <property type="entry name" value="MALONYL-COA-ACYL CARRIER PROTEIN TRANSACYLASE, MITOCHONDRIAL"/>
    <property type="match status" value="1"/>
</dbReference>
<proteinExistence type="inferred from homology"/>
<dbReference type="PIRSF" id="PIRSF000446">
    <property type="entry name" value="Mct"/>
    <property type="match status" value="1"/>
</dbReference>
<dbReference type="SUPFAM" id="SSF55048">
    <property type="entry name" value="Probable ACP-binding domain of malonyl-CoA ACP transacylase"/>
    <property type="match status" value="1"/>
</dbReference>
<organism evidence="7 8">
    <name type="scientific">Williamsia herbipolensis</name>
    <dbReference type="NCBI Taxonomy" id="1603258"/>
    <lineage>
        <taxon>Bacteria</taxon>
        <taxon>Bacillati</taxon>
        <taxon>Actinomycetota</taxon>
        <taxon>Actinomycetes</taxon>
        <taxon>Mycobacteriales</taxon>
        <taxon>Nocardiaceae</taxon>
        <taxon>Williamsia</taxon>
    </lineage>
</organism>
<dbReference type="InterPro" id="IPR050858">
    <property type="entry name" value="Mal-CoA-ACP_Trans/PKS_FabD"/>
</dbReference>
<dbReference type="SUPFAM" id="SSF52151">
    <property type="entry name" value="FabD/lysophospholipase-like"/>
    <property type="match status" value="1"/>
</dbReference>
<name>A0AAU4K7N8_9NOCA</name>
<dbReference type="InterPro" id="IPR016035">
    <property type="entry name" value="Acyl_Trfase/lysoPLipase"/>
</dbReference>
<dbReference type="Gene3D" id="3.40.366.10">
    <property type="entry name" value="Malonyl-Coenzyme A Acyl Carrier Protein, domain 2"/>
    <property type="match status" value="1"/>
</dbReference>
<dbReference type="InterPro" id="IPR016036">
    <property type="entry name" value="Malonyl_transacylase_ACP-bd"/>
</dbReference>
<dbReference type="Pfam" id="PF00698">
    <property type="entry name" value="Acyl_transf_1"/>
    <property type="match status" value="1"/>
</dbReference>
<evidence type="ECO:0000256" key="5">
    <source>
        <dbReference type="PIRSR" id="PIRSR000446-1"/>
    </source>
</evidence>
<dbReference type="Proteomes" id="UP001432128">
    <property type="component" value="Chromosome"/>
</dbReference>
<comment type="similarity">
    <text evidence="4">Belongs to the fabD family.</text>
</comment>
<dbReference type="EC" id="2.3.1.39" evidence="4"/>
<feature type="active site" evidence="5">
    <location>
        <position position="187"/>
    </location>
</feature>
<evidence type="ECO:0000256" key="1">
    <source>
        <dbReference type="ARBA" id="ARBA00022679"/>
    </source>
</evidence>
<dbReference type="EMBL" id="CP108021">
    <property type="protein sequence ID" value="WUM22007.1"/>
    <property type="molecule type" value="Genomic_DNA"/>
</dbReference>